<keyword evidence="4" id="KW-0597">Phosphoprotein</keyword>
<dbReference type="PROSITE" id="PS50885">
    <property type="entry name" value="HAMP"/>
    <property type="match status" value="1"/>
</dbReference>
<keyword evidence="10" id="KW-0472">Membrane</keyword>
<comment type="catalytic activity">
    <reaction evidence="1">
        <text>ATP + protein L-histidine = ADP + protein N-phospho-L-histidine.</text>
        <dbReference type="EC" id="2.7.13.3"/>
    </reaction>
</comment>
<dbReference type="AlphaFoldDB" id="F9UHZ0"/>
<dbReference type="SUPFAM" id="SSF47384">
    <property type="entry name" value="Homodimeric domain of signal transducing histidine kinase"/>
    <property type="match status" value="1"/>
</dbReference>
<evidence type="ECO:0000256" key="6">
    <source>
        <dbReference type="ARBA" id="ARBA00022741"/>
    </source>
</evidence>
<dbReference type="CDD" id="cd00082">
    <property type="entry name" value="HisKA"/>
    <property type="match status" value="1"/>
</dbReference>
<dbReference type="EC" id="2.7.13.3" evidence="3"/>
<evidence type="ECO:0000256" key="10">
    <source>
        <dbReference type="SAM" id="Phobius"/>
    </source>
</evidence>
<evidence type="ECO:0000256" key="8">
    <source>
        <dbReference type="ARBA" id="ARBA00022840"/>
    </source>
</evidence>
<dbReference type="EMBL" id="AFWV01000021">
    <property type="protein sequence ID" value="EGV16166.1"/>
    <property type="molecule type" value="Genomic_DNA"/>
</dbReference>
<keyword evidence="7 13" id="KW-0418">Kinase</keyword>
<dbReference type="Gene3D" id="6.10.340.10">
    <property type="match status" value="1"/>
</dbReference>
<keyword evidence="8" id="KW-0067">ATP-binding</keyword>
<proteinExistence type="predicted"/>
<protein>
    <recommendedName>
        <fullName evidence="3">histidine kinase</fullName>
        <ecNumber evidence="3">2.7.13.3</ecNumber>
    </recommendedName>
</protein>
<dbReference type="InterPro" id="IPR036890">
    <property type="entry name" value="HATPase_C_sf"/>
</dbReference>
<dbReference type="PRINTS" id="PR00344">
    <property type="entry name" value="BCTRLSENSOR"/>
</dbReference>
<feature type="domain" description="Histidine kinase" evidence="11">
    <location>
        <begin position="444"/>
        <end position="650"/>
    </location>
</feature>
<dbReference type="RefSeq" id="WP_007195414.1">
    <property type="nucleotide sequence ID" value="NZ_AFWV01000021.1"/>
</dbReference>
<evidence type="ECO:0000259" key="12">
    <source>
        <dbReference type="PROSITE" id="PS50885"/>
    </source>
</evidence>
<dbReference type="GO" id="GO:0016020">
    <property type="term" value="C:membrane"/>
    <property type="evidence" value="ECO:0007669"/>
    <property type="project" value="UniProtKB-SubCell"/>
</dbReference>
<accession>F9UHZ0</accession>
<keyword evidence="9" id="KW-0902">Two-component regulatory system</keyword>
<dbReference type="InterPro" id="IPR003660">
    <property type="entry name" value="HAMP_dom"/>
</dbReference>
<dbReference type="Pfam" id="PF00512">
    <property type="entry name" value="HisKA"/>
    <property type="match status" value="1"/>
</dbReference>
<keyword evidence="14" id="KW-1185">Reference proteome</keyword>
<dbReference type="STRING" id="768671.ThimaDRAFT_4543"/>
<dbReference type="InterPro" id="IPR003594">
    <property type="entry name" value="HATPase_dom"/>
</dbReference>
<dbReference type="InterPro" id="IPR004358">
    <property type="entry name" value="Sig_transdc_His_kin-like_C"/>
</dbReference>
<dbReference type="PROSITE" id="PS50109">
    <property type="entry name" value="HIS_KIN"/>
    <property type="match status" value="1"/>
</dbReference>
<dbReference type="PANTHER" id="PTHR43065">
    <property type="entry name" value="SENSOR HISTIDINE KINASE"/>
    <property type="match status" value="1"/>
</dbReference>
<dbReference type="PANTHER" id="PTHR43065:SF10">
    <property type="entry name" value="PEROXIDE STRESS-ACTIVATED HISTIDINE KINASE MAK3"/>
    <property type="match status" value="1"/>
</dbReference>
<evidence type="ECO:0000256" key="3">
    <source>
        <dbReference type="ARBA" id="ARBA00012438"/>
    </source>
</evidence>
<evidence type="ECO:0000313" key="13">
    <source>
        <dbReference type="EMBL" id="EGV16166.1"/>
    </source>
</evidence>
<dbReference type="Gene3D" id="1.10.287.130">
    <property type="match status" value="1"/>
</dbReference>
<dbReference type="SMART" id="SM00387">
    <property type="entry name" value="HATPase_c"/>
    <property type="match status" value="1"/>
</dbReference>
<sequence>MTLSQRLSSLGFQLTAGFLALVLLFAGAGLYAVGAFQRQLAYDALVEIAGQLELAAEQIHAQAMNYKQNAPRDYPTYYRDVRLYYRDLTTHVATFDQVVDAFMKGDFSHEVPTPLPWMMPRLGTGVTLAIRDLEQAWKTWRGALFEAIGEDTEEPRLEWAAEHAIAEHAVLGDATARLTRALRDWTASEYRKVVQGALGLAVVVVLVAAALLLILRYRVLAPLRRTIAGFQRVADGDFGHRTPVEGSTEIRELTGSFNRLSVRLDLLHQLIRRLQQGSDLDELLGFLSGEFRDLLGFDWIGVVFIDDARANARVETGWLDGGPQPSDRRLYRLQGTLLESALAEAAPIHVADAVARVRENPAYEFLAHLVALGMRDAIFLPLTAQTQTPVPAVVVFATRRPEGFDAARRRLLGNIAQLLTQAFGRTARFAEQSRLAAIGEFASGIAHELRTPLTTVSMALESLAGLPLEERAQRRIALASGEAERMRRLLEDMLLYAKPLSLDLQPVDLVSTLADFVSGYADGDRRHPVRIDSTPAAVRILADADRLRQILVNLTDNACQAAPEGTPVTWSIELQPPEQRILLRVHNGGEPIPAHLLARLTEPFFSTKTNGTGLGLAIVRRLVEQHGGEMRIHSDLSRGTEVRLNFPVLDHAHHGVPCF</sequence>
<dbReference type="SUPFAM" id="SSF55781">
    <property type="entry name" value="GAF domain-like"/>
    <property type="match status" value="1"/>
</dbReference>
<dbReference type="InterPro" id="IPR003661">
    <property type="entry name" value="HisK_dim/P_dom"/>
</dbReference>
<keyword evidence="5" id="KW-0808">Transferase</keyword>
<evidence type="ECO:0000256" key="7">
    <source>
        <dbReference type="ARBA" id="ARBA00022777"/>
    </source>
</evidence>
<name>F9UHZ0_9GAMM</name>
<dbReference type="SUPFAM" id="SSF55874">
    <property type="entry name" value="ATPase domain of HSP90 chaperone/DNA topoisomerase II/histidine kinase"/>
    <property type="match status" value="1"/>
</dbReference>
<feature type="domain" description="HAMP" evidence="12">
    <location>
        <begin position="217"/>
        <end position="269"/>
    </location>
</feature>
<dbReference type="GO" id="GO:0005524">
    <property type="term" value="F:ATP binding"/>
    <property type="evidence" value="ECO:0007669"/>
    <property type="project" value="UniProtKB-KW"/>
</dbReference>
<feature type="transmembrane region" description="Helical" evidence="10">
    <location>
        <begin position="193"/>
        <end position="215"/>
    </location>
</feature>
<evidence type="ECO:0000256" key="1">
    <source>
        <dbReference type="ARBA" id="ARBA00000085"/>
    </source>
</evidence>
<dbReference type="Proteomes" id="UP000005459">
    <property type="component" value="Unassembled WGS sequence"/>
</dbReference>
<dbReference type="InterPro" id="IPR036097">
    <property type="entry name" value="HisK_dim/P_sf"/>
</dbReference>
<feature type="transmembrane region" description="Helical" evidence="10">
    <location>
        <begin position="12"/>
        <end position="33"/>
    </location>
</feature>
<dbReference type="InterPro" id="IPR029016">
    <property type="entry name" value="GAF-like_dom_sf"/>
</dbReference>
<dbReference type="CDD" id="cd00075">
    <property type="entry name" value="HATPase"/>
    <property type="match status" value="1"/>
</dbReference>
<organism evidence="13 14">
    <name type="scientific">Thiocapsa marina 5811</name>
    <dbReference type="NCBI Taxonomy" id="768671"/>
    <lineage>
        <taxon>Bacteria</taxon>
        <taxon>Pseudomonadati</taxon>
        <taxon>Pseudomonadota</taxon>
        <taxon>Gammaproteobacteria</taxon>
        <taxon>Chromatiales</taxon>
        <taxon>Chromatiaceae</taxon>
        <taxon>Thiocapsa</taxon>
    </lineage>
</organism>
<evidence type="ECO:0000259" key="11">
    <source>
        <dbReference type="PROSITE" id="PS50109"/>
    </source>
</evidence>
<dbReference type="InterPro" id="IPR005467">
    <property type="entry name" value="His_kinase_dom"/>
</dbReference>
<dbReference type="Gene3D" id="3.30.450.40">
    <property type="match status" value="1"/>
</dbReference>
<gene>
    <name evidence="13" type="ORF">ThimaDRAFT_4543</name>
</gene>
<evidence type="ECO:0000256" key="9">
    <source>
        <dbReference type="ARBA" id="ARBA00023012"/>
    </source>
</evidence>
<evidence type="ECO:0000256" key="2">
    <source>
        <dbReference type="ARBA" id="ARBA00004370"/>
    </source>
</evidence>
<comment type="subcellular location">
    <subcellularLocation>
        <location evidence="2">Membrane</location>
    </subcellularLocation>
</comment>
<dbReference type="GO" id="GO:0000155">
    <property type="term" value="F:phosphorelay sensor kinase activity"/>
    <property type="evidence" value="ECO:0007669"/>
    <property type="project" value="InterPro"/>
</dbReference>
<dbReference type="SUPFAM" id="SSF158472">
    <property type="entry name" value="HAMP domain-like"/>
    <property type="match status" value="1"/>
</dbReference>
<keyword evidence="10" id="KW-1133">Transmembrane helix</keyword>
<evidence type="ECO:0000256" key="4">
    <source>
        <dbReference type="ARBA" id="ARBA00022553"/>
    </source>
</evidence>
<evidence type="ECO:0000313" key="14">
    <source>
        <dbReference type="Proteomes" id="UP000005459"/>
    </source>
</evidence>
<dbReference type="Pfam" id="PF02518">
    <property type="entry name" value="HATPase_c"/>
    <property type="match status" value="1"/>
</dbReference>
<dbReference type="SMART" id="SM00304">
    <property type="entry name" value="HAMP"/>
    <property type="match status" value="1"/>
</dbReference>
<dbReference type="CDD" id="cd06225">
    <property type="entry name" value="HAMP"/>
    <property type="match status" value="1"/>
</dbReference>
<dbReference type="Pfam" id="PF13185">
    <property type="entry name" value="GAF_2"/>
    <property type="match status" value="1"/>
</dbReference>
<dbReference type="eggNOG" id="COG5002">
    <property type="taxonomic scope" value="Bacteria"/>
</dbReference>
<evidence type="ECO:0000256" key="5">
    <source>
        <dbReference type="ARBA" id="ARBA00022679"/>
    </source>
</evidence>
<dbReference type="InterPro" id="IPR003018">
    <property type="entry name" value="GAF"/>
</dbReference>
<dbReference type="SMART" id="SM00388">
    <property type="entry name" value="HisKA"/>
    <property type="match status" value="1"/>
</dbReference>
<dbReference type="Gene3D" id="3.30.565.10">
    <property type="entry name" value="Histidine kinase-like ATPase, C-terminal domain"/>
    <property type="match status" value="1"/>
</dbReference>
<keyword evidence="6" id="KW-0547">Nucleotide-binding</keyword>
<dbReference type="Pfam" id="PF00672">
    <property type="entry name" value="HAMP"/>
    <property type="match status" value="1"/>
</dbReference>
<dbReference type="OrthoDB" id="9815750at2"/>
<reference evidence="13 14" key="1">
    <citation type="submission" date="2011-06" db="EMBL/GenBank/DDBJ databases">
        <title>The draft genome of Thiocapsa marina 5811.</title>
        <authorList>
            <consortium name="US DOE Joint Genome Institute (JGI-PGF)"/>
            <person name="Lucas S."/>
            <person name="Han J."/>
            <person name="Cheng J.-F."/>
            <person name="Goodwin L."/>
            <person name="Pitluck S."/>
            <person name="Peters L."/>
            <person name="Land M.L."/>
            <person name="Hauser L."/>
            <person name="Vogl K."/>
            <person name="Liu Z."/>
            <person name="Imhoff J."/>
            <person name="Thiel V."/>
            <person name="Frigaard N.-U."/>
            <person name="Bryant D."/>
            <person name="Woyke T.J."/>
        </authorList>
    </citation>
    <scope>NUCLEOTIDE SEQUENCE [LARGE SCALE GENOMIC DNA]</scope>
    <source>
        <strain evidence="13 14">5811</strain>
    </source>
</reference>
<keyword evidence="10" id="KW-0812">Transmembrane</keyword>